<organism evidence="1 2">
    <name type="scientific">Burkholderia gladioli (strain BSR3)</name>
    <dbReference type="NCBI Taxonomy" id="999541"/>
    <lineage>
        <taxon>Bacteria</taxon>
        <taxon>Pseudomonadati</taxon>
        <taxon>Pseudomonadota</taxon>
        <taxon>Betaproteobacteria</taxon>
        <taxon>Burkholderiales</taxon>
        <taxon>Burkholderiaceae</taxon>
        <taxon>Burkholderia</taxon>
    </lineage>
</organism>
<keyword evidence="1" id="KW-0614">Plasmid</keyword>
<name>F2LSD3_BURGS</name>
<sequence>MCDPFVDGIVIGYIEPKILPVCDALNAIAGVRTLWSCEGHAQRPSRPYIVFESSEAFAFQVHQLLESAMDRGALRYWWRMTANFRPSGRLQWLVEAPTIPSWHYWPIARRKIDAELLALATLFSASQDDPSIPYAVHPLGNSISDMTNEVQ</sequence>
<gene>
    <name evidence="1" type="ordered locus">bgla_3p0280</name>
</gene>
<evidence type="ECO:0000313" key="1">
    <source>
        <dbReference type="EMBL" id="AEA65729.1"/>
    </source>
</evidence>
<keyword evidence="2" id="KW-1185">Reference proteome</keyword>
<protein>
    <submittedName>
        <fullName evidence="1">Uncharacterized protein</fullName>
    </submittedName>
</protein>
<dbReference type="AlphaFoldDB" id="F2LSD3"/>
<accession>F2LSD3</accession>
<dbReference type="Proteomes" id="UP000008316">
    <property type="component" value="Plasmid bgla_3p"/>
</dbReference>
<reference evidence="1 2" key="1">
    <citation type="journal article" date="2011" name="J. Bacteriol.">
        <title>Complete genome sequence of Burkholderia gladioli BSR3.</title>
        <authorList>
            <person name="Seo Y.S."/>
            <person name="Lim J."/>
            <person name="Choi B.S."/>
            <person name="Kim H."/>
            <person name="Goo E."/>
            <person name="Lee B."/>
            <person name="Lim J.S."/>
            <person name="Choi I.Y."/>
            <person name="Moon J.S."/>
            <person name="Kim J."/>
            <person name="Hwang I."/>
        </authorList>
    </citation>
    <scope>NUCLEOTIDE SEQUENCE [LARGE SCALE GENOMIC DNA]</scope>
    <source>
        <strain evidence="2">BSR3</strain>
    </source>
</reference>
<geneLocation type="plasmid" evidence="1 2">
    <name>bgla_3p</name>
</geneLocation>
<dbReference type="RefSeq" id="WP_013691864.1">
    <property type="nucleotide sequence ID" value="NC_015378.1"/>
</dbReference>
<dbReference type="HOGENOM" id="CLU_1727881_0_0_4"/>
<dbReference type="EMBL" id="CP002603">
    <property type="protein sequence ID" value="AEA65729.1"/>
    <property type="molecule type" value="Genomic_DNA"/>
</dbReference>
<evidence type="ECO:0000313" key="2">
    <source>
        <dbReference type="Proteomes" id="UP000008316"/>
    </source>
</evidence>
<proteinExistence type="predicted"/>
<dbReference type="KEGG" id="bgd:bgla_3p0280"/>